<name>A0A9W6WVJ6_9STRA</name>
<keyword evidence="3" id="KW-1185">Reference proteome</keyword>
<proteinExistence type="predicted"/>
<protein>
    <submittedName>
        <fullName evidence="2">Unnamed protein product</fullName>
    </submittedName>
</protein>
<dbReference type="Proteomes" id="UP001165121">
    <property type="component" value="Unassembled WGS sequence"/>
</dbReference>
<comment type="caution">
    <text evidence="2">The sequence shown here is derived from an EMBL/GenBank/DDBJ whole genome shotgun (WGS) entry which is preliminary data.</text>
</comment>
<feature type="domain" description="ZSWIM1/3 RNaseH-like" evidence="1">
    <location>
        <begin position="1"/>
        <end position="96"/>
    </location>
</feature>
<dbReference type="AlphaFoldDB" id="A0A9W6WVJ6"/>
<evidence type="ECO:0000313" key="2">
    <source>
        <dbReference type="EMBL" id="GMF29185.1"/>
    </source>
</evidence>
<reference evidence="2" key="1">
    <citation type="submission" date="2023-04" db="EMBL/GenBank/DDBJ databases">
        <title>Phytophthora fragariaefolia NBRC 109709.</title>
        <authorList>
            <person name="Ichikawa N."/>
            <person name="Sato H."/>
            <person name="Tonouchi N."/>
        </authorList>
    </citation>
    <scope>NUCLEOTIDE SEQUENCE</scope>
    <source>
        <strain evidence="2">NBRC 109709</strain>
    </source>
</reference>
<organism evidence="2 3">
    <name type="scientific">Phytophthora fragariaefolia</name>
    <dbReference type="NCBI Taxonomy" id="1490495"/>
    <lineage>
        <taxon>Eukaryota</taxon>
        <taxon>Sar</taxon>
        <taxon>Stramenopiles</taxon>
        <taxon>Oomycota</taxon>
        <taxon>Peronosporomycetes</taxon>
        <taxon>Peronosporales</taxon>
        <taxon>Peronosporaceae</taxon>
        <taxon>Phytophthora</taxon>
    </lineage>
</organism>
<gene>
    <name evidence="2" type="ORF">Pfra01_000619900</name>
</gene>
<dbReference type="EMBL" id="BSXT01000519">
    <property type="protein sequence ID" value="GMF29185.1"/>
    <property type="molecule type" value="Genomic_DNA"/>
</dbReference>
<dbReference type="InterPro" id="IPR052579">
    <property type="entry name" value="Zinc_finger_SWIM"/>
</dbReference>
<accession>A0A9W6WVJ6</accession>
<evidence type="ECO:0000259" key="1">
    <source>
        <dbReference type="Pfam" id="PF21056"/>
    </source>
</evidence>
<evidence type="ECO:0000313" key="3">
    <source>
        <dbReference type="Proteomes" id="UP001165121"/>
    </source>
</evidence>
<dbReference type="PANTHER" id="PTHR31569:SF4">
    <property type="entry name" value="SWIM-TYPE DOMAIN-CONTAINING PROTEIN"/>
    <property type="match status" value="1"/>
</dbReference>
<dbReference type="Pfam" id="PF21056">
    <property type="entry name" value="ZSWIM1-3_RNaseH-like"/>
    <property type="match status" value="1"/>
</dbReference>
<dbReference type="InterPro" id="IPR048324">
    <property type="entry name" value="ZSWIM1-3_RNaseH-like"/>
</dbReference>
<sequence>MQNLFHQFPEVLRIDATHGANRSKYKVFSFMAHDALGKGQIVQHALVQNKRWPTLLTAFEEFKANDPAWTKFQCVIIDKDFTEMSVLKQAFPDVIILLCQFHVLKYLREEIASSDYGFNSWQKDQLRGVMSLLVYARTVKEYVRHFKYVQHLASVGYTSLSASSVSVDDVLASVGHKNPPVGH</sequence>
<dbReference type="OrthoDB" id="127122at2759"/>
<dbReference type="PANTHER" id="PTHR31569">
    <property type="entry name" value="SWIM-TYPE DOMAIN-CONTAINING PROTEIN"/>
    <property type="match status" value="1"/>
</dbReference>